<dbReference type="Gene3D" id="3.40.50.150">
    <property type="entry name" value="Vaccinia Virus protein VP39"/>
    <property type="match status" value="1"/>
</dbReference>
<evidence type="ECO:0000259" key="1">
    <source>
        <dbReference type="Pfam" id="PF13847"/>
    </source>
</evidence>
<sequence length="172" mass="19275">MEFLDPEEGLKQLRLKKGMTAADFGSGSGGWAIPLAKILEEGKVYAIDILEEPLSALKSRARLEKIFNVEIIQSNIEATRGSKLSDSSCDLVLMTNLLFECDNKKIVLEEGKRVLKPGGKILVVDWQKDNPLTSEVEWVSIEEVKKIAKELGFKIEKEFEAGIYHWGLILVK</sequence>
<name>A0A2G9YTD7_9BACT</name>
<dbReference type="EMBL" id="PCRN01000100">
    <property type="protein sequence ID" value="PIP22013.1"/>
    <property type="molecule type" value="Genomic_DNA"/>
</dbReference>
<comment type="caution">
    <text evidence="2">The sequence shown here is derived from an EMBL/GenBank/DDBJ whole genome shotgun (WGS) entry which is preliminary data.</text>
</comment>
<protein>
    <recommendedName>
        <fullName evidence="1">Methyltransferase domain-containing protein</fullName>
    </recommendedName>
</protein>
<evidence type="ECO:0000313" key="3">
    <source>
        <dbReference type="Proteomes" id="UP000229054"/>
    </source>
</evidence>
<organism evidence="2 3">
    <name type="scientific">Candidatus Nealsonbacteria bacterium CG23_combo_of_CG06-09_8_20_14_all_39_25</name>
    <dbReference type="NCBI Taxonomy" id="1974723"/>
    <lineage>
        <taxon>Bacteria</taxon>
        <taxon>Candidatus Nealsoniibacteriota</taxon>
    </lineage>
</organism>
<dbReference type="GO" id="GO:0008168">
    <property type="term" value="F:methyltransferase activity"/>
    <property type="evidence" value="ECO:0007669"/>
    <property type="project" value="TreeGrafter"/>
</dbReference>
<dbReference type="AlphaFoldDB" id="A0A2G9YTD7"/>
<dbReference type="SUPFAM" id="SSF53335">
    <property type="entry name" value="S-adenosyl-L-methionine-dependent methyltransferases"/>
    <property type="match status" value="1"/>
</dbReference>
<dbReference type="InterPro" id="IPR029063">
    <property type="entry name" value="SAM-dependent_MTases_sf"/>
</dbReference>
<dbReference type="Proteomes" id="UP000229054">
    <property type="component" value="Unassembled WGS sequence"/>
</dbReference>
<dbReference type="CDD" id="cd02440">
    <property type="entry name" value="AdoMet_MTases"/>
    <property type="match status" value="1"/>
</dbReference>
<accession>A0A2G9YTD7</accession>
<proteinExistence type="predicted"/>
<reference evidence="2 3" key="1">
    <citation type="submission" date="2017-09" db="EMBL/GenBank/DDBJ databases">
        <title>Depth-based differentiation of microbial function through sediment-hosted aquifers and enrichment of novel symbionts in the deep terrestrial subsurface.</title>
        <authorList>
            <person name="Probst A.J."/>
            <person name="Ladd B."/>
            <person name="Jarett J.K."/>
            <person name="Geller-Mcgrath D.E."/>
            <person name="Sieber C.M."/>
            <person name="Emerson J.B."/>
            <person name="Anantharaman K."/>
            <person name="Thomas B.C."/>
            <person name="Malmstrom R."/>
            <person name="Stieglmeier M."/>
            <person name="Klingl A."/>
            <person name="Woyke T."/>
            <person name="Ryan C.M."/>
            <person name="Banfield J.F."/>
        </authorList>
    </citation>
    <scope>NUCLEOTIDE SEQUENCE [LARGE SCALE GENOMIC DNA]</scope>
    <source>
        <strain evidence="2">CG23_combo_of_CG06-09_8_20_14_all_39_25</strain>
    </source>
</reference>
<dbReference type="PANTHER" id="PTHR43591:SF24">
    <property type="entry name" value="2-METHOXY-6-POLYPRENYL-1,4-BENZOQUINOL METHYLASE, MITOCHONDRIAL"/>
    <property type="match status" value="1"/>
</dbReference>
<gene>
    <name evidence="2" type="ORF">COX38_02980</name>
</gene>
<evidence type="ECO:0000313" key="2">
    <source>
        <dbReference type="EMBL" id="PIP22013.1"/>
    </source>
</evidence>
<dbReference type="PANTHER" id="PTHR43591">
    <property type="entry name" value="METHYLTRANSFERASE"/>
    <property type="match status" value="1"/>
</dbReference>
<dbReference type="Pfam" id="PF13847">
    <property type="entry name" value="Methyltransf_31"/>
    <property type="match status" value="1"/>
</dbReference>
<dbReference type="InterPro" id="IPR025714">
    <property type="entry name" value="Methyltranfer_dom"/>
</dbReference>
<feature type="domain" description="Methyltransferase" evidence="1">
    <location>
        <begin position="16"/>
        <end position="135"/>
    </location>
</feature>